<accession>Q234Y0</accession>
<evidence type="ECO:0008006" key="4">
    <source>
        <dbReference type="Google" id="ProtNLM"/>
    </source>
</evidence>
<protein>
    <recommendedName>
        <fullName evidence="4">Transmembrane protein</fullName>
    </recommendedName>
</protein>
<keyword evidence="3" id="KW-1185">Reference proteome</keyword>
<dbReference type="KEGG" id="tet:TTHERM_00096680"/>
<keyword evidence="1" id="KW-0732">Signal</keyword>
<proteinExistence type="predicted"/>
<evidence type="ECO:0000313" key="3">
    <source>
        <dbReference type="Proteomes" id="UP000009168"/>
    </source>
</evidence>
<dbReference type="InParanoid" id="Q234Y0"/>
<dbReference type="EMBL" id="GG662767">
    <property type="protein sequence ID" value="EAR91873.1"/>
    <property type="molecule type" value="Genomic_DNA"/>
</dbReference>
<name>Q234Y0_TETTS</name>
<dbReference type="GeneID" id="7831924"/>
<feature type="signal peptide" evidence="1">
    <location>
        <begin position="1"/>
        <end position="18"/>
    </location>
</feature>
<organism evidence="2 3">
    <name type="scientific">Tetrahymena thermophila (strain SB210)</name>
    <dbReference type="NCBI Taxonomy" id="312017"/>
    <lineage>
        <taxon>Eukaryota</taxon>
        <taxon>Sar</taxon>
        <taxon>Alveolata</taxon>
        <taxon>Ciliophora</taxon>
        <taxon>Intramacronucleata</taxon>
        <taxon>Oligohymenophorea</taxon>
        <taxon>Hymenostomatida</taxon>
        <taxon>Tetrahymenina</taxon>
        <taxon>Tetrahymenidae</taxon>
        <taxon>Tetrahymena</taxon>
    </lineage>
</organism>
<gene>
    <name evidence="2" type="ORF">TTHERM_00096680</name>
</gene>
<dbReference type="HOGENOM" id="CLU_2113869_0_0_1"/>
<evidence type="ECO:0000256" key="1">
    <source>
        <dbReference type="SAM" id="SignalP"/>
    </source>
</evidence>
<dbReference type="RefSeq" id="XP_001012118.1">
    <property type="nucleotide sequence ID" value="XM_001012118.2"/>
</dbReference>
<evidence type="ECO:0000313" key="2">
    <source>
        <dbReference type="EMBL" id="EAR91873.1"/>
    </source>
</evidence>
<feature type="chain" id="PRO_5004201591" description="Transmembrane protein" evidence="1">
    <location>
        <begin position="19"/>
        <end position="115"/>
    </location>
</feature>
<dbReference type="AlphaFoldDB" id="Q234Y0"/>
<sequence length="115" mass="12648">MRYLFLIILAALACNIQAQSYNIEQELQSCVISNCNSDYVCIQGVGAIVTCVEDQCKGSKDISCYQNYNTCLKNQPVNVGNTFTTCVNQFVSSYLKSGSPLILGTILLSILYLLI</sequence>
<dbReference type="Proteomes" id="UP000009168">
    <property type="component" value="Unassembled WGS sequence"/>
</dbReference>
<reference evidence="3" key="1">
    <citation type="journal article" date="2006" name="PLoS Biol.">
        <title>Macronuclear genome sequence of the ciliate Tetrahymena thermophila, a model eukaryote.</title>
        <authorList>
            <person name="Eisen J.A."/>
            <person name="Coyne R.S."/>
            <person name="Wu M."/>
            <person name="Wu D."/>
            <person name="Thiagarajan M."/>
            <person name="Wortman J.R."/>
            <person name="Badger J.H."/>
            <person name="Ren Q."/>
            <person name="Amedeo P."/>
            <person name="Jones K.M."/>
            <person name="Tallon L.J."/>
            <person name="Delcher A.L."/>
            <person name="Salzberg S.L."/>
            <person name="Silva J.C."/>
            <person name="Haas B.J."/>
            <person name="Majoros W.H."/>
            <person name="Farzad M."/>
            <person name="Carlton J.M."/>
            <person name="Smith R.K. Jr."/>
            <person name="Garg J."/>
            <person name="Pearlman R.E."/>
            <person name="Karrer K.M."/>
            <person name="Sun L."/>
            <person name="Manning G."/>
            <person name="Elde N.C."/>
            <person name="Turkewitz A.P."/>
            <person name="Asai D.J."/>
            <person name="Wilkes D.E."/>
            <person name="Wang Y."/>
            <person name="Cai H."/>
            <person name="Collins K."/>
            <person name="Stewart B.A."/>
            <person name="Lee S.R."/>
            <person name="Wilamowska K."/>
            <person name="Weinberg Z."/>
            <person name="Ruzzo W.L."/>
            <person name="Wloga D."/>
            <person name="Gaertig J."/>
            <person name="Frankel J."/>
            <person name="Tsao C.-C."/>
            <person name="Gorovsky M.A."/>
            <person name="Keeling P.J."/>
            <person name="Waller R.F."/>
            <person name="Patron N.J."/>
            <person name="Cherry J.M."/>
            <person name="Stover N.A."/>
            <person name="Krieger C.J."/>
            <person name="del Toro C."/>
            <person name="Ryder H.F."/>
            <person name="Williamson S.C."/>
            <person name="Barbeau R.A."/>
            <person name="Hamilton E.P."/>
            <person name="Orias E."/>
        </authorList>
    </citation>
    <scope>NUCLEOTIDE SEQUENCE [LARGE SCALE GENOMIC DNA]</scope>
    <source>
        <strain evidence="3">SB210</strain>
    </source>
</reference>